<evidence type="ECO:0000256" key="5">
    <source>
        <dbReference type="SAM" id="MobiDB-lite"/>
    </source>
</evidence>
<feature type="region of interest" description="Disordered" evidence="5">
    <location>
        <begin position="377"/>
        <end position="400"/>
    </location>
</feature>
<evidence type="ECO:0000256" key="4">
    <source>
        <dbReference type="ARBA" id="ARBA00023136"/>
    </source>
</evidence>
<feature type="transmembrane region" description="Helical" evidence="6">
    <location>
        <begin position="547"/>
        <end position="569"/>
    </location>
</feature>
<accession>A0A9P8AJV4</accession>
<gene>
    <name evidence="7" type="ORF">KQ657_002210</name>
</gene>
<evidence type="ECO:0000256" key="1">
    <source>
        <dbReference type="ARBA" id="ARBA00004141"/>
    </source>
</evidence>
<feature type="region of interest" description="Disordered" evidence="5">
    <location>
        <begin position="178"/>
        <end position="270"/>
    </location>
</feature>
<feature type="transmembrane region" description="Helical" evidence="6">
    <location>
        <begin position="12"/>
        <end position="30"/>
    </location>
</feature>
<evidence type="ECO:0000256" key="3">
    <source>
        <dbReference type="ARBA" id="ARBA00022989"/>
    </source>
</evidence>
<sequence length="611" mass="67046">MSISTGSVIYTSVRPIFKIYFIITIGIFLAKKNILSVPTCRDISDLVVTALMPCLIFNQVVTNLKSSDIQNLGVIFFLATLLFSFGFLLAFVTYYVTKSPKRWFGGLLSVGLFPNISDLPIAYLQTLSKGTLFTTLEVNRGVAFVCLFLAAQVLYQFTFGLYQLVEWDFKEELAASRGGDVESKENDGTSARKQSGESHLTSTDVSQTISSSIIEQDDEQNDDGRLRDDGSRPLAAVDREKASRRSTSKLSSTSRKREQQQHEDFLRAHEVQRITSNAISSINSDFDDEYSQPKSVTSSHGRGSFSSRNSVNKASLNSSVPQNLLRVASRATDIRKMPSQTVDDVINEYSEIEGLRQHTVRRVATVTTEVAAAPIEPSTLGSNLPGHISQDNESSLSATTSPSIVQSFSKKLRSKWKARALVMLKNFLGPNSVALIISIAVAFSPPLKALFVPSTQVHIHPAPDNQPPLSFIMDVASYVGAASVPMGLLLLGATISRLQIKKMPSGFWKTAVVITCCRLVILPIIGVGLTTGFQHGGWYGDDPMIRFVSVLEFGLPNATALVYFTAFYTDPKSEDHLQMDCLAICLLCQYSVLFITLPILVLFTIKVSLGL</sequence>
<dbReference type="PANTHER" id="PTHR31274:SF1">
    <property type="entry name" value="AGL149CP"/>
    <property type="match status" value="1"/>
</dbReference>
<keyword evidence="2 6" id="KW-0812">Transmembrane</keyword>
<feature type="transmembrane region" description="Helical" evidence="6">
    <location>
        <begin position="581"/>
        <end position="605"/>
    </location>
</feature>
<evidence type="ECO:0000256" key="6">
    <source>
        <dbReference type="SAM" id="Phobius"/>
    </source>
</evidence>
<dbReference type="InterPro" id="IPR004776">
    <property type="entry name" value="Mem_transp_PIN-like"/>
</dbReference>
<dbReference type="OrthoDB" id="435607at2759"/>
<dbReference type="PANTHER" id="PTHR31274">
    <property type="entry name" value="PROTEIN ECM3"/>
    <property type="match status" value="1"/>
</dbReference>
<feature type="transmembrane region" description="Helical" evidence="6">
    <location>
        <begin position="507"/>
        <end position="527"/>
    </location>
</feature>
<keyword evidence="4 6" id="KW-0472">Membrane</keyword>
<dbReference type="EMBL" id="JAHMUF010000002">
    <property type="protein sequence ID" value="KAG7195825.1"/>
    <property type="molecule type" value="Genomic_DNA"/>
</dbReference>
<feature type="region of interest" description="Disordered" evidence="5">
    <location>
        <begin position="283"/>
        <end position="319"/>
    </location>
</feature>
<reference evidence="7" key="1">
    <citation type="submission" date="2021-03" db="EMBL/GenBank/DDBJ databases">
        <authorList>
            <person name="Palmer J.M."/>
        </authorList>
    </citation>
    <scope>NUCLEOTIDE SEQUENCE</scope>
    <source>
        <strain evidence="7">ARV_011</strain>
    </source>
</reference>
<feature type="compositionally biased region" description="Basic and acidic residues" evidence="5">
    <location>
        <begin position="255"/>
        <end position="270"/>
    </location>
</feature>
<dbReference type="RefSeq" id="XP_043051370.1">
    <property type="nucleotide sequence ID" value="XM_043192982.1"/>
</dbReference>
<feature type="compositionally biased region" description="Basic and acidic residues" evidence="5">
    <location>
        <begin position="222"/>
        <end position="243"/>
    </location>
</feature>
<feature type="transmembrane region" description="Helical" evidence="6">
    <location>
        <begin position="420"/>
        <end position="443"/>
    </location>
</feature>
<dbReference type="GO" id="GO:0055085">
    <property type="term" value="P:transmembrane transport"/>
    <property type="evidence" value="ECO:0007669"/>
    <property type="project" value="InterPro"/>
</dbReference>
<dbReference type="GO" id="GO:0016020">
    <property type="term" value="C:membrane"/>
    <property type="evidence" value="ECO:0007669"/>
    <property type="project" value="UniProtKB-SubCell"/>
</dbReference>
<evidence type="ECO:0000313" key="8">
    <source>
        <dbReference type="Proteomes" id="UP000790833"/>
    </source>
</evidence>
<dbReference type="GeneID" id="66115584"/>
<feature type="transmembrane region" description="Helical" evidence="6">
    <location>
        <begin position="142"/>
        <end position="162"/>
    </location>
</feature>
<dbReference type="Proteomes" id="UP000790833">
    <property type="component" value="Unassembled WGS sequence"/>
</dbReference>
<comment type="subcellular location">
    <subcellularLocation>
        <location evidence="1">Membrane</location>
        <topology evidence="1">Multi-pass membrane protein</topology>
    </subcellularLocation>
</comment>
<feature type="transmembrane region" description="Helical" evidence="6">
    <location>
        <begin position="73"/>
        <end position="96"/>
    </location>
</feature>
<feature type="compositionally biased region" description="Polar residues" evidence="5">
    <location>
        <begin position="292"/>
        <end position="319"/>
    </location>
</feature>
<protein>
    <recommendedName>
        <fullName evidence="9">Auxin efflux carrier</fullName>
    </recommendedName>
</protein>
<keyword evidence="8" id="KW-1185">Reference proteome</keyword>
<keyword evidence="3 6" id="KW-1133">Transmembrane helix</keyword>
<feature type="transmembrane region" description="Helical" evidence="6">
    <location>
        <begin position="103"/>
        <end position="122"/>
    </location>
</feature>
<feature type="compositionally biased region" description="Polar residues" evidence="5">
    <location>
        <begin position="188"/>
        <end position="214"/>
    </location>
</feature>
<feature type="transmembrane region" description="Helical" evidence="6">
    <location>
        <begin position="475"/>
        <end position="495"/>
    </location>
</feature>
<dbReference type="AlphaFoldDB" id="A0A9P8AJV4"/>
<feature type="compositionally biased region" description="Polar residues" evidence="5">
    <location>
        <begin position="389"/>
        <end position="400"/>
    </location>
</feature>
<evidence type="ECO:0008006" key="9">
    <source>
        <dbReference type="Google" id="ProtNLM"/>
    </source>
</evidence>
<dbReference type="InterPro" id="IPR040254">
    <property type="entry name" value="Ecm3-like"/>
</dbReference>
<name>A0A9P8AJV4_9ASCO</name>
<dbReference type="Pfam" id="PF03547">
    <property type="entry name" value="Mem_trans"/>
    <property type="match status" value="1"/>
</dbReference>
<evidence type="ECO:0000313" key="7">
    <source>
        <dbReference type="EMBL" id="KAG7195825.1"/>
    </source>
</evidence>
<feature type="compositionally biased region" description="Basic and acidic residues" evidence="5">
    <location>
        <begin position="178"/>
        <end position="187"/>
    </location>
</feature>
<organism evidence="7 8">
    <name type="scientific">Scheffersomyces spartinae</name>
    <dbReference type="NCBI Taxonomy" id="45513"/>
    <lineage>
        <taxon>Eukaryota</taxon>
        <taxon>Fungi</taxon>
        <taxon>Dikarya</taxon>
        <taxon>Ascomycota</taxon>
        <taxon>Saccharomycotina</taxon>
        <taxon>Pichiomycetes</taxon>
        <taxon>Debaryomycetaceae</taxon>
        <taxon>Scheffersomyces</taxon>
    </lineage>
</organism>
<evidence type="ECO:0000256" key="2">
    <source>
        <dbReference type="ARBA" id="ARBA00022692"/>
    </source>
</evidence>
<proteinExistence type="predicted"/>
<comment type="caution">
    <text evidence="7">The sequence shown here is derived from an EMBL/GenBank/DDBJ whole genome shotgun (WGS) entry which is preliminary data.</text>
</comment>